<dbReference type="PIRSF" id="PIRSF000018">
    <property type="entry name" value="Mb_ADH_cyt_c"/>
    <property type="match status" value="1"/>
</dbReference>
<evidence type="ECO:0000256" key="14">
    <source>
        <dbReference type="SAM" id="SignalP"/>
    </source>
</evidence>
<evidence type="ECO:0000256" key="6">
    <source>
        <dbReference type="ARBA" id="ARBA00022660"/>
    </source>
</evidence>
<evidence type="ECO:0000259" key="15">
    <source>
        <dbReference type="PROSITE" id="PS51007"/>
    </source>
</evidence>
<dbReference type="InterPro" id="IPR008168">
    <property type="entry name" value="Cyt_C_IC"/>
</dbReference>
<dbReference type="InterPro" id="IPR009056">
    <property type="entry name" value="Cyt_c-like_dom"/>
</dbReference>
<evidence type="ECO:0000256" key="7">
    <source>
        <dbReference type="ARBA" id="ARBA00022723"/>
    </source>
</evidence>
<organism evidence="16 17">
    <name type="scientific">Thioclava kandeliae</name>
    <dbReference type="NCBI Taxonomy" id="3070818"/>
    <lineage>
        <taxon>Bacteria</taxon>
        <taxon>Pseudomonadati</taxon>
        <taxon>Pseudomonadota</taxon>
        <taxon>Alphaproteobacteria</taxon>
        <taxon>Rhodobacterales</taxon>
        <taxon>Paracoccaceae</taxon>
        <taxon>Thioclava</taxon>
    </lineage>
</organism>
<dbReference type="PANTHER" id="PTHR35008:SF8">
    <property type="entry name" value="ALCOHOL DEHYDROGENASE CYTOCHROME C SUBUNIT"/>
    <property type="match status" value="1"/>
</dbReference>
<dbReference type="EMBL" id="JAYWLC010000019">
    <property type="protein sequence ID" value="MER5173490.1"/>
    <property type="molecule type" value="Genomic_DNA"/>
</dbReference>
<keyword evidence="5 13" id="KW-0349">Heme</keyword>
<gene>
    <name evidence="16" type="ORF">VSX56_17125</name>
</gene>
<dbReference type="SUPFAM" id="SSF46626">
    <property type="entry name" value="Cytochrome c"/>
    <property type="match status" value="3"/>
</dbReference>
<protein>
    <submittedName>
        <fullName evidence="16">Cytochrome c</fullName>
    </submittedName>
</protein>
<sequence>MKLVMMSAALSLGAGMAMAQDADLVKQGAYVARLGDCMACHTAPGGAPYAGGLPIKSDLGTIYATNITPDKEAGIGSYSEEDFAKAVRKGVTPDGTHLYPAMPYPSYAKMTDADIKALYAYIMQDVEPVAEKAPETHLGFPFNQRWGMALWNLAFSESVGFTPDPKLSDAENRGKYIVEGAGHCGSCHTPRGIGMQEKAYDNGSDDYLAGGDLNGWSVPSLRADADSGIGVAGWTDQEIVDYLAMGRNDKAAVGGEMTSVIEHSTSHMTDDDLASVAAYLKTMAPSGDLVSLKPAADAQATIATLTAAKDLTNGERVYIDNCGACHFVTGKGGKDIFPELDGASIVNAPSATGLVHTILAGAKTPSVEKAPSVNLMPGFAGRLSDQDVADLATFLRGAWTNNAGKVSTSDVASVRATLAQD</sequence>
<evidence type="ECO:0000313" key="17">
    <source>
        <dbReference type="Proteomes" id="UP001438953"/>
    </source>
</evidence>
<keyword evidence="11 13" id="KW-0408">Iron</keyword>
<evidence type="ECO:0000256" key="4">
    <source>
        <dbReference type="ARBA" id="ARBA00022475"/>
    </source>
</evidence>
<evidence type="ECO:0000313" key="16">
    <source>
        <dbReference type="EMBL" id="MER5173490.1"/>
    </source>
</evidence>
<keyword evidence="8 14" id="KW-0732">Signal</keyword>
<keyword evidence="9" id="KW-0677">Repeat</keyword>
<proteinExistence type="predicted"/>
<evidence type="ECO:0000256" key="13">
    <source>
        <dbReference type="PROSITE-ProRule" id="PRU00433"/>
    </source>
</evidence>
<feature type="domain" description="Cytochrome c" evidence="15">
    <location>
        <begin position="23"/>
        <end position="126"/>
    </location>
</feature>
<feature type="signal peptide" evidence="14">
    <location>
        <begin position="1"/>
        <end position="19"/>
    </location>
</feature>
<evidence type="ECO:0000256" key="2">
    <source>
        <dbReference type="ARBA" id="ARBA00004236"/>
    </source>
</evidence>
<feature type="domain" description="Cytochrome c" evidence="15">
    <location>
        <begin position="169"/>
        <end position="284"/>
    </location>
</feature>
<keyword evidence="17" id="KW-1185">Reference proteome</keyword>
<keyword evidence="10" id="KW-0249">Electron transport</keyword>
<reference evidence="16 17" key="1">
    <citation type="submission" date="2024-01" db="EMBL/GenBank/DDBJ databases">
        <authorList>
            <person name="Deng Y."/>
            <person name="Su J."/>
        </authorList>
    </citation>
    <scope>NUCLEOTIDE SEQUENCE [LARGE SCALE GENOMIC DNA]</scope>
    <source>
        <strain evidence="16 17">CPCC 100088</strain>
    </source>
</reference>
<dbReference type="Pfam" id="PF00034">
    <property type="entry name" value="Cytochrom_C"/>
    <property type="match status" value="3"/>
</dbReference>
<evidence type="ECO:0000256" key="5">
    <source>
        <dbReference type="ARBA" id="ARBA00022617"/>
    </source>
</evidence>
<keyword evidence="6" id="KW-0679">Respiratory chain</keyword>
<comment type="cofactor">
    <cofactor evidence="1">
        <name>heme c</name>
        <dbReference type="ChEBI" id="CHEBI:61717"/>
    </cofactor>
</comment>
<feature type="chain" id="PRO_5045295447" evidence="14">
    <location>
        <begin position="20"/>
        <end position="421"/>
    </location>
</feature>
<evidence type="ECO:0000256" key="3">
    <source>
        <dbReference type="ARBA" id="ARBA00022448"/>
    </source>
</evidence>
<evidence type="ECO:0000256" key="10">
    <source>
        <dbReference type="ARBA" id="ARBA00022982"/>
    </source>
</evidence>
<comment type="caution">
    <text evidence="16">The sequence shown here is derived from an EMBL/GenBank/DDBJ whole genome shotgun (WGS) entry which is preliminary data.</text>
</comment>
<dbReference type="InterPro" id="IPR036909">
    <property type="entry name" value="Cyt_c-like_dom_sf"/>
</dbReference>
<dbReference type="PANTHER" id="PTHR35008">
    <property type="entry name" value="BLL4482 PROTEIN-RELATED"/>
    <property type="match status" value="1"/>
</dbReference>
<keyword evidence="3" id="KW-0813">Transport</keyword>
<keyword evidence="7 13" id="KW-0479">Metal-binding</keyword>
<dbReference type="PRINTS" id="PR00605">
    <property type="entry name" value="CYTCHROMECIC"/>
</dbReference>
<evidence type="ECO:0000256" key="1">
    <source>
        <dbReference type="ARBA" id="ARBA00001926"/>
    </source>
</evidence>
<dbReference type="Proteomes" id="UP001438953">
    <property type="component" value="Unassembled WGS sequence"/>
</dbReference>
<evidence type="ECO:0000256" key="8">
    <source>
        <dbReference type="ARBA" id="ARBA00022729"/>
    </source>
</evidence>
<comment type="subcellular location">
    <subcellularLocation>
        <location evidence="2">Cell membrane</location>
    </subcellularLocation>
</comment>
<evidence type="ECO:0000256" key="12">
    <source>
        <dbReference type="ARBA" id="ARBA00023136"/>
    </source>
</evidence>
<dbReference type="Gene3D" id="1.10.760.10">
    <property type="entry name" value="Cytochrome c-like domain"/>
    <property type="match status" value="3"/>
</dbReference>
<dbReference type="PROSITE" id="PS51007">
    <property type="entry name" value="CYTC"/>
    <property type="match status" value="3"/>
</dbReference>
<feature type="domain" description="Cytochrome c" evidence="15">
    <location>
        <begin position="309"/>
        <end position="399"/>
    </location>
</feature>
<keyword evidence="12" id="KW-0472">Membrane</keyword>
<dbReference type="InterPro" id="IPR051459">
    <property type="entry name" value="Cytochrome_c-type_DH"/>
</dbReference>
<keyword evidence="4" id="KW-1003">Cell membrane</keyword>
<accession>A0ABV1SKS2</accession>
<evidence type="ECO:0000256" key="9">
    <source>
        <dbReference type="ARBA" id="ARBA00022737"/>
    </source>
</evidence>
<dbReference type="InterPro" id="IPR014353">
    <property type="entry name" value="Membr-bd_ADH_cyt_c"/>
</dbReference>
<reference evidence="16 17" key="2">
    <citation type="submission" date="2024-06" db="EMBL/GenBank/DDBJ databases">
        <title>Thioclava kandeliae sp. nov. from a rhizosphere soil sample of Kandelia candel in a mangrove.</title>
        <authorList>
            <person name="Mu T."/>
        </authorList>
    </citation>
    <scope>NUCLEOTIDE SEQUENCE [LARGE SCALE GENOMIC DNA]</scope>
    <source>
        <strain evidence="16 17">CPCC 100088</strain>
    </source>
</reference>
<evidence type="ECO:0000256" key="11">
    <source>
        <dbReference type="ARBA" id="ARBA00023004"/>
    </source>
</evidence>
<dbReference type="RefSeq" id="WP_349295112.1">
    <property type="nucleotide sequence ID" value="NZ_JAYWLC010000019.1"/>
</dbReference>
<name>A0ABV1SKS2_9RHOB</name>